<keyword evidence="2" id="KW-0732">Signal</keyword>
<dbReference type="SUPFAM" id="SSF81301">
    <property type="entry name" value="Nucleotidyltransferase"/>
    <property type="match status" value="1"/>
</dbReference>
<feature type="domain" description="RelA/SpoT" evidence="3">
    <location>
        <begin position="383"/>
        <end position="520"/>
    </location>
</feature>
<evidence type="ECO:0000256" key="2">
    <source>
        <dbReference type="SAM" id="SignalP"/>
    </source>
</evidence>
<keyword evidence="5" id="KW-1185">Reference proteome</keyword>
<dbReference type="InterPro" id="IPR007685">
    <property type="entry name" value="RelA_SpoT"/>
</dbReference>
<dbReference type="CDD" id="cd05399">
    <property type="entry name" value="NT_Rel-Spo_like"/>
    <property type="match status" value="1"/>
</dbReference>
<dbReference type="Pfam" id="PF13328">
    <property type="entry name" value="HD_4"/>
    <property type="match status" value="1"/>
</dbReference>
<reference evidence="4" key="1">
    <citation type="submission" date="2021-02" db="EMBL/GenBank/DDBJ databases">
        <title>First Annotated Genome of the Yellow-green Alga Tribonema minus.</title>
        <authorList>
            <person name="Mahan K.M."/>
        </authorList>
    </citation>
    <scope>NUCLEOTIDE SEQUENCE</scope>
    <source>
        <strain evidence="4">UTEX B ZZ1240</strain>
    </source>
</reference>
<dbReference type="PANTHER" id="PTHR21262:SF31">
    <property type="entry name" value="GTP PYROPHOSPHOKINASE"/>
    <property type="match status" value="1"/>
</dbReference>
<evidence type="ECO:0000313" key="5">
    <source>
        <dbReference type="Proteomes" id="UP000664859"/>
    </source>
</evidence>
<accession>A0A836CJV0</accession>
<dbReference type="EMBL" id="JAFCMP010000079">
    <property type="protein sequence ID" value="KAG5187958.1"/>
    <property type="molecule type" value="Genomic_DNA"/>
</dbReference>
<dbReference type="Gene3D" id="3.30.460.10">
    <property type="entry name" value="Beta Polymerase, domain 2"/>
    <property type="match status" value="1"/>
</dbReference>
<dbReference type="Pfam" id="PF04607">
    <property type="entry name" value="RelA_SpoT"/>
    <property type="match status" value="1"/>
</dbReference>
<dbReference type="Gene3D" id="3.10.20.30">
    <property type="match status" value="1"/>
</dbReference>
<dbReference type="SUPFAM" id="SSF109604">
    <property type="entry name" value="HD-domain/PDEase-like"/>
    <property type="match status" value="1"/>
</dbReference>
<dbReference type="InterPro" id="IPR012675">
    <property type="entry name" value="Beta-grasp_dom_sf"/>
</dbReference>
<dbReference type="InterPro" id="IPR043519">
    <property type="entry name" value="NT_sf"/>
</dbReference>
<proteinExistence type="predicted"/>
<dbReference type="OrthoDB" id="197071at2759"/>
<dbReference type="Gene3D" id="1.10.3210.10">
    <property type="entry name" value="Hypothetical protein af1432"/>
    <property type="match status" value="1"/>
</dbReference>
<evidence type="ECO:0000259" key="3">
    <source>
        <dbReference type="SMART" id="SM00954"/>
    </source>
</evidence>
<dbReference type="AlphaFoldDB" id="A0A836CJV0"/>
<comment type="caution">
    <text evidence="4">The sequence shown here is derived from an EMBL/GenBank/DDBJ whole genome shotgun (WGS) entry which is preliminary data.</text>
</comment>
<evidence type="ECO:0000256" key="1">
    <source>
        <dbReference type="SAM" id="MobiDB-lite"/>
    </source>
</evidence>
<sequence>MVQSSALLQAAILVLTAAASDAFHSGPISAVPPGSSTRQAATARRPHTSHARRPTNSFFTGERAHDGSQSSVSLYPRPVTLNTISGRRAPGGGLGTSAKRISKPHHALRLTTIGVDAIDLVDKLREGLPYLGQVEHAELQRALAVALRVHGGTREGRERVAHSVSMCLILGELEMDVDALLAAILAGTLSPERGPVGVAGASSQDLQRRFGRRVVRLVESYEHVARLETLAQSYLRASSAAQGPEEAAEQLDRLRNLILSEVSDWRVVILRVASHLQLMRAAASAPAAANRERAQAAKALAHEALGVHAPLAHRLGIHQLVAELQDLAFARLYPRQNAAIRAQMAARAREYAAVLDRASAELTAALEADDEFMAQVESVSLAGRAKEPYSMWRKMLRTRCALADVHDAVALRVVFKARRRAGDGDAEYAARSTALCHDAMRIVRRLYPTLEGRFKDYVAAPKANGYRSLHATALMPRSDCSGGGADLAGAHPFEVQIRSFEMHQQASFGVASHFSYKGEGSMDWLAKAAPAAPAPAAAAAAAPAASGWGFVVPAEIADGRAFVNWLHNELQSRKVFVFGPDGLIWDLDKSATAADVARRVNIQRFYARAPRGGGGSASSVEIMVHGHQVPRDYALRNGDAISVMA</sequence>
<dbReference type="PANTHER" id="PTHR21262">
    <property type="entry name" value="GUANOSINE-3',5'-BIS DIPHOSPHATE 3'-PYROPHOSPHOHYDROLASE"/>
    <property type="match status" value="1"/>
</dbReference>
<protein>
    <recommendedName>
        <fullName evidence="3">RelA/SpoT domain-containing protein</fullName>
    </recommendedName>
</protein>
<gene>
    <name evidence="4" type="ORF">JKP88DRAFT_197917</name>
</gene>
<feature type="compositionally biased region" description="Basic residues" evidence="1">
    <location>
        <begin position="44"/>
        <end position="53"/>
    </location>
</feature>
<dbReference type="SMART" id="SM00954">
    <property type="entry name" value="RelA_SpoT"/>
    <property type="match status" value="1"/>
</dbReference>
<feature type="signal peptide" evidence="2">
    <location>
        <begin position="1"/>
        <end position="22"/>
    </location>
</feature>
<dbReference type="GO" id="GO:0015969">
    <property type="term" value="P:guanosine tetraphosphate metabolic process"/>
    <property type="evidence" value="ECO:0007669"/>
    <property type="project" value="InterPro"/>
</dbReference>
<name>A0A836CJV0_9STRA</name>
<feature type="region of interest" description="Disordered" evidence="1">
    <location>
        <begin position="25"/>
        <end position="73"/>
    </location>
</feature>
<organism evidence="4 5">
    <name type="scientific">Tribonema minus</name>
    <dbReference type="NCBI Taxonomy" id="303371"/>
    <lineage>
        <taxon>Eukaryota</taxon>
        <taxon>Sar</taxon>
        <taxon>Stramenopiles</taxon>
        <taxon>Ochrophyta</taxon>
        <taxon>PX clade</taxon>
        <taxon>Xanthophyceae</taxon>
        <taxon>Tribonematales</taxon>
        <taxon>Tribonemataceae</taxon>
        <taxon>Tribonema</taxon>
    </lineage>
</organism>
<feature type="chain" id="PRO_5032636281" description="RelA/SpoT domain-containing protein" evidence="2">
    <location>
        <begin position="23"/>
        <end position="645"/>
    </location>
</feature>
<feature type="non-terminal residue" evidence="4">
    <location>
        <position position="645"/>
    </location>
</feature>
<dbReference type="Proteomes" id="UP000664859">
    <property type="component" value="Unassembled WGS sequence"/>
</dbReference>
<evidence type="ECO:0000313" key="4">
    <source>
        <dbReference type="EMBL" id="KAG5187958.1"/>
    </source>
</evidence>